<reference evidence="8 9" key="1">
    <citation type="journal article" date="2011" name="J. Bacteriol.">
        <title>Genome sequence of Haloplasma contractile, an unusual contractile bacterium from a deep-sea anoxic brine lake.</title>
        <authorList>
            <person name="Antunes A."/>
            <person name="Alam I."/>
            <person name="El Dorry H."/>
            <person name="Siam R."/>
            <person name="Robertson A."/>
            <person name="Bajic V.B."/>
            <person name="Stingl U."/>
        </authorList>
    </citation>
    <scope>NUCLEOTIDE SEQUENCE [LARGE SCALE GENOMIC DNA]</scope>
    <source>
        <strain evidence="8 9">SSD-17B</strain>
    </source>
</reference>
<dbReference type="STRING" id="1033810.HLPCO_001765"/>
<proteinExistence type="inferred from homology"/>
<dbReference type="EMBL" id="AFNU02000005">
    <property type="protein sequence ID" value="ERJ12238.1"/>
    <property type="molecule type" value="Genomic_DNA"/>
</dbReference>
<evidence type="ECO:0000256" key="6">
    <source>
        <dbReference type="RuleBase" id="RU361187"/>
    </source>
</evidence>
<protein>
    <submittedName>
        <fullName evidence="8">Beta-xylosidase Carbohydrate transport protein</fullName>
        <ecNumber evidence="8">3.2.1.37</ecNumber>
    </submittedName>
</protein>
<dbReference type="EC" id="3.2.1.37" evidence="8"/>
<dbReference type="Pfam" id="PF17851">
    <property type="entry name" value="GH43_C2"/>
    <property type="match status" value="1"/>
</dbReference>
<evidence type="ECO:0000313" key="9">
    <source>
        <dbReference type="Proteomes" id="UP000005707"/>
    </source>
</evidence>
<dbReference type="Pfam" id="PF04616">
    <property type="entry name" value="Glyco_hydro_43"/>
    <property type="match status" value="1"/>
</dbReference>
<feature type="site" description="Important for catalytic activity, responsible for pKa modulation of the active site Glu and correct orientation of both the proton donor and substrate" evidence="5">
    <location>
        <position position="131"/>
    </location>
</feature>
<dbReference type="FunCoup" id="F7Q1V1">
    <property type="interactions" value="35"/>
</dbReference>
<dbReference type="eggNOG" id="COG3507">
    <property type="taxonomic scope" value="Bacteria"/>
</dbReference>
<comment type="caution">
    <text evidence="8">The sequence shown here is derived from an EMBL/GenBank/DDBJ whole genome shotgun (WGS) entry which is preliminary data.</text>
</comment>
<evidence type="ECO:0000256" key="4">
    <source>
        <dbReference type="PIRSR" id="PIRSR606710-1"/>
    </source>
</evidence>
<dbReference type="PANTHER" id="PTHR42812">
    <property type="entry name" value="BETA-XYLOSIDASE"/>
    <property type="match status" value="1"/>
</dbReference>
<dbReference type="CDD" id="cd09000">
    <property type="entry name" value="GH43_SXA-like"/>
    <property type="match status" value="1"/>
</dbReference>
<dbReference type="InterPro" id="IPR051795">
    <property type="entry name" value="Glycosyl_Hydrlase_43"/>
</dbReference>
<dbReference type="InterPro" id="IPR013320">
    <property type="entry name" value="ConA-like_dom_sf"/>
</dbReference>
<dbReference type="InParanoid" id="F7Q1V1"/>
<dbReference type="InterPro" id="IPR006710">
    <property type="entry name" value="Glyco_hydro_43"/>
</dbReference>
<evidence type="ECO:0000256" key="2">
    <source>
        <dbReference type="ARBA" id="ARBA00022801"/>
    </source>
</evidence>
<feature type="active site" description="Proton donor" evidence="4">
    <location>
        <position position="191"/>
    </location>
</feature>
<keyword evidence="2 6" id="KW-0378">Hydrolase</keyword>
<dbReference type="Proteomes" id="UP000005707">
    <property type="component" value="Unassembled WGS sequence"/>
</dbReference>
<comment type="similarity">
    <text evidence="1 6">Belongs to the glycosyl hydrolase 43 family.</text>
</comment>
<dbReference type="PANTHER" id="PTHR42812:SF12">
    <property type="entry name" value="BETA-XYLOSIDASE-RELATED"/>
    <property type="match status" value="1"/>
</dbReference>
<evidence type="ECO:0000256" key="1">
    <source>
        <dbReference type="ARBA" id="ARBA00009865"/>
    </source>
</evidence>
<dbReference type="OrthoDB" id="9801455at2"/>
<dbReference type="RefSeq" id="WP_008825242.1">
    <property type="nucleotide sequence ID" value="NZ_AFNU02000005.1"/>
</dbReference>
<feature type="domain" description="Beta-xylosidase C-terminal Concanavalin A-like" evidence="7">
    <location>
        <begin position="327"/>
        <end position="524"/>
    </location>
</feature>
<evidence type="ECO:0000313" key="8">
    <source>
        <dbReference type="EMBL" id="ERJ12238.1"/>
    </source>
</evidence>
<dbReference type="SUPFAM" id="SSF75005">
    <property type="entry name" value="Arabinanase/levansucrase/invertase"/>
    <property type="match status" value="1"/>
</dbReference>
<dbReference type="AlphaFoldDB" id="F7Q1V1"/>
<dbReference type="InterPro" id="IPR041542">
    <property type="entry name" value="GH43_C2"/>
</dbReference>
<dbReference type="Gene3D" id="2.60.120.200">
    <property type="match status" value="1"/>
</dbReference>
<evidence type="ECO:0000256" key="3">
    <source>
        <dbReference type="ARBA" id="ARBA00023295"/>
    </source>
</evidence>
<dbReference type="Gene3D" id="2.115.10.20">
    <property type="entry name" value="Glycosyl hydrolase domain, family 43"/>
    <property type="match status" value="1"/>
</dbReference>
<evidence type="ECO:0000259" key="7">
    <source>
        <dbReference type="Pfam" id="PF17851"/>
    </source>
</evidence>
<keyword evidence="3 6" id="KW-0326">Glycosidase</keyword>
<dbReference type="SUPFAM" id="SSF49899">
    <property type="entry name" value="Concanavalin A-like lectins/glucanases"/>
    <property type="match status" value="1"/>
</dbReference>
<dbReference type="InterPro" id="IPR023296">
    <property type="entry name" value="Glyco_hydro_beta-prop_sf"/>
</dbReference>
<feature type="active site" description="Proton acceptor" evidence="4">
    <location>
        <position position="17"/>
    </location>
</feature>
<dbReference type="GO" id="GO:0009044">
    <property type="term" value="F:xylan 1,4-beta-xylosidase activity"/>
    <property type="evidence" value="ECO:0007669"/>
    <property type="project" value="UniProtKB-EC"/>
</dbReference>
<keyword evidence="9" id="KW-1185">Reference proteome</keyword>
<reference evidence="8 9" key="2">
    <citation type="journal article" date="2013" name="PLoS ONE">
        <title>INDIGO - INtegrated Data Warehouse of MIcrobial GenOmes with Examples from the Red Sea Extremophiles.</title>
        <authorList>
            <person name="Alam I."/>
            <person name="Antunes A."/>
            <person name="Kamau A.A."/>
            <person name="Ba Alawi W."/>
            <person name="Kalkatawi M."/>
            <person name="Stingl U."/>
            <person name="Bajic V.B."/>
        </authorList>
    </citation>
    <scope>NUCLEOTIDE SEQUENCE [LARGE SCALE GENOMIC DNA]</scope>
    <source>
        <strain evidence="8 9">SSD-17B</strain>
    </source>
</reference>
<accession>F7Q1V1</accession>
<sequence>MSKTKVNNPILKGFNPDPSMICVGDDYYIATSTFEWFPGVQIHHSKDLVNWELISRPLNTKEHLNMIGNPSSGGIWAPAISYHNGIYYLIFTDVKHWSTDPFKDTHNYLTMATDIKGPWSKPVYINSSGFDPSLFHDDDGRKWFLNMEWDYRKTGIKQFTGILLQEYDEVEKKLIGKPERIFSGTALGVTEAPHIMKKDGYYYLITAEGGTSYQHAVTIARSKHIKGPYEVHPDNPLVTSSNTDNPIQKAGHGSICQSKDGKWYMAHLCGRPLPNSNRCILGRETAIEEIVWKNNWPYLKHGINQPAPYIEVLESVAVNERKEYNYTFKNHDFLTDFQTLRVPYCDELFSIDRRPGFLRIFGKESLLSKHEQAIICRRQQHFCFEAETTLEFKPETFQQMAGLIYRYNEDNQFYLMMTYNEEHNQNELMVMKFDDKQFSFITGNQVLIIKTNEVSLKIVVNYDQGQFYYKSNGQFVKIGDSFDTSILSDEYASPMGFTGAFVGMACQDLNQQKNYADFKSFTYRVID</sequence>
<organism evidence="8 9">
    <name type="scientific">Haloplasma contractile SSD-17B</name>
    <dbReference type="NCBI Taxonomy" id="1033810"/>
    <lineage>
        <taxon>Bacteria</taxon>
        <taxon>Bacillati</taxon>
        <taxon>Mycoplasmatota</taxon>
        <taxon>Mollicutes</taxon>
        <taxon>Haloplasmatales</taxon>
        <taxon>Haloplasmataceae</taxon>
        <taxon>Haloplasma</taxon>
    </lineage>
</organism>
<name>F7Q1V1_9MOLU</name>
<evidence type="ECO:0000256" key="5">
    <source>
        <dbReference type="PIRSR" id="PIRSR606710-2"/>
    </source>
</evidence>
<dbReference type="GO" id="GO:0005975">
    <property type="term" value="P:carbohydrate metabolic process"/>
    <property type="evidence" value="ECO:0007669"/>
    <property type="project" value="InterPro"/>
</dbReference>
<gene>
    <name evidence="8" type="primary">xynB</name>
    <name evidence="8" type="ORF">HLPCO_001765</name>
</gene>